<protein>
    <submittedName>
        <fullName evidence="1">Uncharacterized protein</fullName>
    </submittedName>
</protein>
<accession>A0A916T3H6</accession>
<reference evidence="1" key="1">
    <citation type="journal article" date="2014" name="Int. J. Syst. Evol. Microbiol.">
        <title>Complete genome sequence of Corynebacterium casei LMG S-19264T (=DSM 44701T), isolated from a smear-ripened cheese.</title>
        <authorList>
            <consortium name="US DOE Joint Genome Institute (JGI-PGF)"/>
            <person name="Walter F."/>
            <person name="Albersmeier A."/>
            <person name="Kalinowski J."/>
            <person name="Ruckert C."/>
        </authorList>
    </citation>
    <scope>NUCLEOTIDE SEQUENCE</scope>
    <source>
        <strain evidence="1">CGMCC 1.15330</strain>
    </source>
</reference>
<dbReference type="EMBL" id="BMIH01000002">
    <property type="protein sequence ID" value="GGB30378.1"/>
    <property type="molecule type" value="Genomic_DNA"/>
</dbReference>
<dbReference type="Proteomes" id="UP000623067">
    <property type="component" value="Unassembled WGS sequence"/>
</dbReference>
<sequence>MRASVPAFITKHAPCRYGAFEAYAIDIVEGVGRVRLPAGVTALVAYRAGLAARWNALPAGLAHGVTLLAVHWWENRQADAALPTAVAALWRPFRRLGIGR</sequence>
<dbReference type="RefSeq" id="WP_188658589.1">
    <property type="nucleotide sequence ID" value="NZ_BMIH01000002.1"/>
</dbReference>
<comment type="caution">
    <text evidence="1">The sequence shown here is derived from an EMBL/GenBank/DDBJ whole genome shotgun (WGS) entry which is preliminary data.</text>
</comment>
<evidence type="ECO:0000313" key="2">
    <source>
        <dbReference type="Proteomes" id="UP000623067"/>
    </source>
</evidence>
<dbReference type="CDD" id="cd08054">
    <property type="entry name" value="gp6"/>
    <property type="match status" value="1"/>
</dbReference>
<proteinExistence type="predicted"/>
<gene>
    <name evidence="1" type="ORF">GCM10011380_19830</name>
</gene>
<name>A0A916T3H6_9SPHN</name>
<organism evidence="1 2">
    <name type="scientific">Sphingomonas metalli</name>
    <dbReference type="NCBI Taxonomy" id="1779358"/>
    <lineage>
        <taxon>Bacteria</taxon>
        <taxon>Pseudomonadati</taxon>
        <taxon>Pseudomonadota</taxon>
        <taxon>Alphaproteobacteria</taxon>
        <taxon>Sphingomonadales</taxon>
        <taxon>Sphingomonadaceae</taxon>
        <taxon>Sphingomonas</taxon>
    </lineage>
</organism>
<dbReference type="AlphaFoldDB" id="A0A916T3H6"/>
<reference evidence="1" key="2">
    <citation type="submission" date="2020-09" db="EMBL/GenBank/DDBJ databases">
        <authorList>
            <person name="Sun Q."/>
            <person name="Zhou Y."/>
        </authorList>
    </citation>
    <scope>NUCLEOTIDE SEQUENCE</scope>
    <source>
        <strain evidence="1">CGMCC 1.15330</strain>
    </source>
</reference>
<evidence type="ECO:0000313" key="1">
    <source>
        <dbReference type="EMBL" id="GGB30378.1"/>
    </source>
</evidence>
<keyword evidence="2" id="KW-1185">Reference proteome</keyword>